<comment type="pathway">
    <text evidence="3">tRNA modification; 5-methoxycarbonylmethyl-2-thiouridine-tRNA biosynthesis.</text>
</comment>
<dbReference type="Pfam" id="PF10288">
    <property type="entry name" value="CTU2"/>
    <property type="match status" value="1"/>
</dbReference>
<keyword evidence="2 3" id="KW-0819">tRNA processing</keyword>
<comment type="function">
    <text evidence="3">Plays a central role in 2-thiolation of mcm(5)S(2)U at tRNA wobble positions of tRNA(Lys), tRNA(Glu) and tRNA(Gln). May act by forming a heterodimer with NCS6/CTU1 that ligates sulfur from thiocarboxylated URM1 onto the uridine of tRNAs at wobble position.</text>
</comment>
<evidence type="ECO:0000256" key="3">
    <source>
        <dbReference type="HAMAP-Rule" id="MF_03054"/>
    </source>
</evidence>
<dbReference type="Proteomes" id="UP001217089">
    <property type="component" value="Unassembled WGS sequence"/>
</dbReference>
<protein>
    <recommendedName>
        <fullName evidence="3">Cytoplasmic tRNA 2-thiolation protein 2</fullName>
    </recommendedName>
</protein>
<sequence length="431" mass="48502">MCMKCKEEKAVLITRVNDAFCRACFMVYVTHKFRAAIGKSKLIRDGEQVLVGYSGGQSSSCLLHLIQEGLSERAHKKLRFQPTLLFIDEGAVTDIPHEERRIIHEKIVQLMEGTGYSYHVRSLEQAMELDIIDKKTGESDGEPRVPELHGNESSSPVFYPELEQKLKSLLNSLKTLSAKEEMIRQLRQCLMTSVARQHNYSKIMVGECSTQLAVRLLSDIAQGRGAHVSMETTFADRRHGDLITVRPIRDFSSKEVAIYNKICNVETIFIPTLTTKTQEGSTIEHLTEAFVTGLQTDYLSTVSNIIRTGEKLSTDVSKEQNCALCQAPLDTDVPVSSALNAVEFSMQVSRKKTETTKVKEDSSCCGEGDGSCHSQTDCINRKDIDSELCYGCRLIVNDLDDINELPPYLLKEISWRSRRSKMKSDIQQYLL</sequence>
<comment type="subcellular location">
    <subcellularLocation>
        <location evidence="3">Cytoplasm</location>
    </subcellularLocation>
</comment>
<dbReference type="InterPro" id="IPR019407">
    <property type="entry name" value="CTU2"/>
</dbReference>
<gene>
    <name evidence="4" type="ORF">KUTeg_019415</name>
</gene>
<proteinExistence type="inferred from homology"/>
<dbReference type="SUPFAM" id="SSF52402">
    <property type="entry name" value="Adenine nucleotide alpha hydrolases-like"/>
    <property type="match status" value="1"/>
</dbReference>
<dbReference type="PANTHER" id="PTHR20882">
    <property type="entry name" value="CYTOPLASMIC TRNA 2-THIOLATION PROTEIN 2"/>
    <property type="match status" value="1"/>
</dbReference>
<dbReference type="InterPro" id="IPR014729">
    <property type="entry name" value="Rossmann-like_a/b/a_fold"/>
</dbReference>
<organism evidence="4 5">
    <name type="scientific">Tegillarca granosa</name>
    <name type="common">Malaysian cockle</name>
    <name type="synonym">Anadara granosa</name>
    <dbReference type="NCBI Taxonomy" id="220873"/>
    <lineage>
        <taxon>Eukaryota</taxon>
        <taxon>Metazoa</taxon>
        <taxon>Spiralia</taxon>
        <taxon>Lophotrochozoa</taxon>
        <taxon>Mollusca</taxon>
        <taxon>Bivalvia</taxon>
        <taxon>Autobranchia</taxon>
        <taxon>Pteriomorphia</taxon>
        <taxon>Arcoida</taxon>
        <taxon>Arcoidea</taxon>
        <taxon>Arcidae</taxon>
        <taxon>Tegillarca</taxon>
    </lineage>
</organism>
<reference evidence="4 5" key="1">
    <citation type="submission" date="2022-12" db="EMBL/GenBank/DDBJ databases">
        <title>Chromosome-level genome of Tegillarca granosa.</title>
        <authorList>
            <person name="Kim J."/>
        </authorList>
    </citation>
    <scope>NUCLEOTIDE SEQUENCE [LARGE SCALE GENOMIC DNA]</scope>
    <source>
        <strain evidence="4">Teg-2019</strain>
        <tissue evidence="4">Adductor muscle</tissue>
    </source>
</reference>
<keyword evidence="5" id="KW-1185">Reference proteome</keyword>
<accession>A0ABQ9ECF1</accession>
<evidence type="ECO:0000313" key="5">
    <source>
        <dbReference type="Proteomes" id="UP001217089"/>
    </source>
</evidence>
<dbReference type="Gene3D" id="3.40.50.620">
    <property type="entry name" value="HUPs"/>
    <property type="match status" value="1"/>
</dbReference>
<evidence type="ECO:0000256" key="1">
    <source>
        <dbReference type="ARBA" id="ARBA00022490"/>
    </source>
</evidence>
<keyword evidence="1 3" id="KW-0963">Cytoplasm</keyword>
<evidence type="ECO:0000313" key="4">
    <source>
        <dbReference type="EMBL" id="KAJ8303019.1"/>
    </source>
</evidence>
<evidence type="ECO:0000256" key="2">
    <source>
        <dbReference type="ARBA" id="ARBA00022694"/>
    </source>
</evidence>
<comment type="caution">
    <text evidence="4">The sequence shown here is derived from an EMBL/GenBank/DDBJ whole genome shotgun (WGS) entry which is preliminary data.</text>
</comment>
<comment type="similarity">
    <text evidence="3">Belongs to the CTU2/NCS2 family.</text>
</comment>
<name>A0ABQ9ECF1_TEGGR</name>
<dbReference type="HAMAP" id="MF_03054">
    <property type="entry name" value="CTU2"/>
    <property type="match status" value="1"/>
</dbReference>
<dbReference type="EMBL" id="JARBDR010000917">
    <property type="protein sequence ID" value="KAJ8303019.1"/>
    <property type="molecule type" value="Genomic_DNA"/>
</dbReference>
<dbReference type="PANTHER" id="PTHR20882:SF14">
    <property type="entry name" value="CYTOPLASMIC TRNA 2-THIOLATION PROTEIN 2"/>
    <property type="match status" value="1"/>
</dbReference>